<name>A0A6B3NL75_9CYAN</name>
<organism evidence="1">
    <name type="scientific">Symploca sp. SIO1C4</name>
    <dbReference type="NCBI Taxonomy" id="2607765"/>
    <lineage>
        <taxon>Bacteria</taxon>
        <taxon>Bacillati</taxon>
        <taxon>Cyanobacteriota</taxon>
        <taxon>Cyanophyceae</taxon>
        <taxon>Coleofasciculales</taxon>
        <taxon>Coleofasciculaceae</taxon>
        <taxon>Symploca</taxon>
    </lineage>
</organism>
<proteinExistence type="predicted"/>
<sequence length="114" mass="13487">MISEEQLVQEFTTVVDRFFPPAGELLHHCCVKIIKYYCGRPRQLFQYVGIYCPQHLLVSVEDHKSAYREIAQNMGLSEVVCMNATRLVRDPMSKLRQEDQRLWLELQWIVSQEK</sequence>
<gene>
    <name evidence="1" type="ORF">F6J89_25560</name>
</gene>
<dbReference type="AlphaFoldDB" id="A0A6B3NL75"/>
<comment type="caution">
    <text evidence="1">The sequence shown here is derived from an EMBL/GenBank/DDBJ whole genome shotgun (WGS) entry which is preliminary data.</text>
</comment>
<accession>A0A6B3NL75</accession>
<dbReference type="EMBL" id="JAAHFQ010000669">
    <property type="protein sequence ID" value="NER30894.1"/>
    <property type="molecule type" value="Genomic_DNA"/>
</dbReference>
<reference evidence="1" key="1">
    <citation type="submission" date="2019-11" db="EMBL/GenBank/DDBJ databases">
        <title>Genomic insights into an expanded diversity of filamentous marine cyanobacteria reveals the extraordinary biosynthetic potential of Moorea and Okeania.</title>
        <authorList>
            <person name="Ferreira Leao T."/>
            <person name="Wang M."/>
            <person name="Moss N."/>
            <person name="Da Silva R."/>
            <person name="Sanders J."/>
            <person name="Nurk S."/>
            <person name="Gurevich A."/>
            <person name="Humphrey G."/>
            <person name="Reher R."/>
            <person name="Zhu Q."/>
            <person name="Belda-Ferre P."/>
            <person name="Glukhov E."/>
            <person name="Rex R."/>
            <person name="Dorrestein P.C."/>
            <person name="Knight R."/>
            <person name="Pevzner P."/>
            <person name="Gerwick W.H."/>
            <person name="Gerwick L."/>
        </authorList>
    </citation>
    <scope>NUCLEOTIDE SEQUENCE</scope>
    <source>
        <strain evidence="1">SIO1C4</strain>
    </source>
</reference>
<evidence type="ECO:0000313" key="1">
    <source>
        <dbReference type="EMBL" id="NER30894.1"/>
    </source>
</evidence>
<protein>
    <submittedName>
        <fullName evidence="1">Uncharacterized protein</fullName>
    </submittedName>
</protein>